<dbReference type="STRING" id="1246581.A0A2H9TQ14"/>
<keyword evidence="4" id="KW-0812">Transmembrane</keyword>
<keyword evidence="11" id="KW-0342">GTP-binding</keyword>
<keyword evidence="6" id="KW-0378">Hydrolase</keyword>
<dbReference type="SMART" id="SM00487">
    <property type="entry name" value="DEXDc"/>
    <property type="match status" value="1"/>
</dbReference>
<evidence type="ECO:0000256" key="12">
    <source>
        <dbReference type="ARBA" id="ARBA00023136"/>
    </source>
</evidence>
<feature type="compositionally biased region" description="Polar residues" evidence="14">
    <location>
        <begin position="337"/>
        <end position="353"/>
    </location>
</feature>
<dbReference type="GO" id="GO:0003676">
    <property type="term" value="F:nucleic acid binding"/>
    <property type="evidence" value="ECO:0007669"/>
    <property type="project" value="InterPro"/>
</dbReference>
<evidence type="ECO:0000256" key="10">
    <source>
        <dbReference type="ARBA" id="ARBA00022989"/>
    </source>
</evidence>
<dbReference type="GO" id="GO:0005524">
    <property type="term" value="F:ATP binding"/>
    <property type="evidence" value="ECO:0007669"/>
    <property type="project" value="UniProtKB-KW"/>
</dbReference>
<feature type="domain" description="Helicase ATP-binding" evidence="15">
    <location>
        <begin position="537"/>
        <end position="717"/>
    </location>
</feature>
<evidence type="ECO:0000256" key="9">
    <source>
        <dbReference type="ARBA" id="ARBA00022840"/>
    </source>
</evidence>
<evidence type="ECO:0000313" key="18">
    <source>
        <dbReference type="Proteomes" id="UP000240830"/>
    </source>
</evidence>
<dbReference type="InterPro" id="IPR001650">
    <property type="entry name" value="Helicase_C-like"/>
</dbReference>
<dbReference type="AlphaFoldDB" id="A0A2H9TQ14"/>
<evidence type="ECO:0000313" key="17">
    <source>
        <dbReference type="EMBL" id="PJF19822.1"/>
    </source>
</evidence>
<dbReference type="InterPro" id="IPR014001">
    <property type="entry name" value="Helicase_ATP-bd"/>
</dbReference>
<feature type="domain" description="Helicase C-terminal" evidence="16">
    <location>
        <begin position="735"/>
        <end position="875"/>
    </location>
</feature>
<evidence type="ECO:0000256" key="5">
    <source>
        <dbReference type="ARBA" id="ARBA00022741"/>
    </source>
</evidence>
<protein>
    <recommendedName>
        <fullName evidence="3">Signal recognition particle receptor subunit beta</fullName>
    </recommendedName>
</protein>
<dbReference type="InterPro" id="IPR027417">
    <property type="entry name" value="P-loop_NTPase"/>
</dbReference>
<dbReference type="CDD" id="cd18787">
    <property type="entry name" value="SF2_C_DEAD"/>
    <property type="match status" value="1"/>
</dbReference>
<feature type="compositionally biased region" description="Basic and acidic residues" evidence="14">
    <location>
        <begin position="228"/>
        <end position="238"/>
    </location>
</feature>
<comment type="similarity">
    <text evidence="2">Belongs to the SRP receptor beta subunit family.</text>
</comment>
<evidence type="ECO:0000256" key="8">
    <source>
        <dbReference type="ARBA" id="ARBA00022824"/>
    </source>
</evidence>
<dbReference type="Pfam" id="PF09439">
    <property type="entry name" value="SRPRB"/>
    <property type="match status" value="1"/>
</dbReference>
<name>A0A2H9TQ14_9FUNG</name>
<reference evidence="17 18" key="1">
    <citation type="submission" date="2016-10" db="EMBL/GenBank/DDBJ databases">
        <title>The genome of Paramicrosporidium saccamoebae is the missing link in understanding Cryptomycota and Microsporidia evolution.</title>
        <authorList>
            <person name="Quandt C.A."/>
            <person name="Beaudet D."/>
            <person name="Corsaro D."/>
            <person name="Michel R."/>
            <person name="Corradi N."/>
            <person name="James T."/>
        </authorList>
    </citation>
    <scope>NUCLEOTIDE SEQUENCE [LARGE SCALE GENOMIC DNA]</scope>
    <source>
        <strain evidence="17 18">KSL3</strain>
    </source>
</reference>
<keyword evidence="9" id="KW-0067">ATP-binding</keyword>
<feature type="compositionally biased region" description="Basic and acidic residues" evidence="14">
    <location>
        <begin position="326"/>
        <end position="336"/>
    </location>
</feature>
<comment type="subcellular location">
    <subcellularLocation>
        <location evidence="1">Endoplasmic reticulum membrane</location>
        <topology evidence="1">Single-pass membrane protein</topology>
    </subcellularLocation>
</comment>
<keyword evidence="18" id="KW-1185">Reference proteome</keyword>
<dbReference type="EMBL" id="MTSL01000041">
    <property type="protein sequence ID" value="PJF19822.1"/>
    <property type="molecule type" value="Genomic_DNA"/>
</dbReference>
<evidence type="ECO:0000256" key="7">
    <source>
        <dbReference type="ARBA" id="ARBA00022806"/>
    </source>
</evidence>
<organism evidence="17 18">
    <name type="scientific">Paramicrosporidium saccamoebae</name>
    <dbReference type="NCBI Taxonomy" id="1246581"/>
    <lineage>
        <taxon>Eukaryota</taxon>
        <taxon>Fungi</taxon>
        <taxon>Fungi incertae sedis</taxon>
        <taxon>Cryptomycota</taxon>
        <taxon>Cryptomycota incertae sedis</taxon>
        <taxon>Paramicrosporidium</taxon>
    </lineage>
</organism>
<dbReference type="PANTHER" id="PTHR47960">
    <property type="entry name" value="DEAD-BOX ATP-DEPENDENT RNA HELICASE 50"/>
    <property type="match status" value="1"/>
</dbReference>
<dbReference type="InterPro" id="IPR019009">
    <property type="entry name" value="SRP_receptor_beta_su"/>
</dbReference>
<dbReference type="Gene3D" id="3.40.50.300">
    <property type="entry name" value="P-loop containing nucleotide triphosphate hydrolases"/>
    <property type="match status" value="3"/>
</dbReference>
<evidence type="ECO:0000256" key="13">
    <source>
        <dbReference type="ARBA" id="ARBA00023170"/>
    </source>
</evidence>
<feature type="compositionally biased region" description="Basic and acidic residues" evidence="14">
    <location>
        <begin position="428"/>
        <end position="454"/>
    </location>
</feature>
<evidence type="ECO:0000256" key="1">
    <source>
        <dbReference type="ARBA" id="ARBA00004389"/>
    </source>
</evidence>
<dbReference type="PROSITE" id="PS51194">
    <property type="entry name" value="HELICASE_CTER"/>
    <property type="match status" value="1"/>
</dbReference>
<evidence type="ECO:0000256" key="3">
    <source>
        <dbReference type="ARBA" id="ARBA00020256"/>
    </source>
</evidence>
<dbReference type="GO" id="GO:0004386">
    <property type="term" value="F:helicase activity"/>
    <property type="evidence" value="ECO:0007669"/>
    <property type="project" value="UniProtKB-KW"/>
</dbReference>
<keyword evidence="10" id="KW-1133">Transmembrane helix</keyword>
<dbReference type="PROSITE" id="PS51192">
    <property type="entry name" value="HELICASE_ATP_BIND_1"/>
    <property type="match status" value="1"/>
</dbReference>
<feature type="compositionally biased region" description="Basic and acidic residues" evidence="14">
    <location>
        <begin position="264"/>
        <end position="276"/>
    </location>
</feature>
<evidence type="ECO:0000256" key="2">
    <source>
        <dbReference type="ARBA" id="ARBA00005619"/>
    </source>
</evidence>
<evidence type="ECO:0000256" key="14">
    <source>
        <dbReference type="SAM" id="MobiDB-lite"/>
    </source>
</evidence>
<accession>A0A2H9TQ14</accession>
<evidence type="ECO:0000256" key="11">
    <source>
        <dbReference type="ARBA" id="ARBA00023134"/>
    </source>
</evidence>
<keyword evidence="13" id="KW-0675">Receptor</keyword>
<dbReference type="GO" id="GO:0005789">
    <property type="term" value="C:endoplasmic reticulum membrane"/>
    <property type="evidence" value="ECO:0007669"/>
    <property type="project" value="UniProtKB-SubCell"/>
</dbReference>
<feature type="compositionally biased region" description="Polar residues" evidence="14">
    <location>
        <begin position="361"/>
        <end position="391"/>
    </location>
</feature>
<dbReference type="Proteomes" id="UP000240830">
    <property type="component" value="Unassembled WGS sequence"/>
</dbReference>
<dbReference type="SMART" id="SM00490">
    <property type="entry name" value="HELICc"/>
    <property type="match status" value="1"/>
</dbReference>
<dbReference type="Pfam" id="PF00271">
    <property type="entry name" value="Helicase_C"/>
    <property type="match status" value="1"/>
</dbReference>
<keyword evidence="5" id="KW-0547">Nucleotide-binding</keyword>
<gene>
    <name evidence="17" type="ORF">PSACC_00373</name>
</gene>
<dbReference type="GO" id="GO:0016787">
    <property type="term" value="F:hydrolase activity"/>
    <property type="evidence" value="ECO:0007669"/>
    <property type="project" value="UniProtKB-KW"/>
</dbReference>
<evidence type="ECO:0000259" key="16">
    <source>
        <dbReference type="PROSITE" id="PS51194"/>
    </source>
</evidence>
<proteinExistence type="inferred from homology"/>
<keyword evidence="7" id="KW-0347">Helicase</keyword>
<dbReference type="OrthoDB" id="10256233at2759"/>
<sequence>MVSGLVIVFTVLLAGIIAALLLKTRRIPTGDTTIICGPAGSGKTQLFLKLVGGQAVSTVNSAACNSGTTSHGKKIVDVPGSAKLRGNLFDETFPTARCVILLLNGTELETLHNDIGFILHVVSKCMSRKCPILLLVGKDDLAGEMALVKATSSLDSELQRLTKQYAESDTDVDSDDPTRADILYILKQLDLEDDPTLLSTAAIASRFNLHSLTHNKPWESAGTFKTGSESHRFERSAELSKSAETAHKENSPKTSGTSRWRQKKSFEQKPFAKSETRVYGQGKQWENGTGKKNYGPGEDFERDRFNKSALKDRKKISADSRPLVGDPKRRTRDTDRSGLSTRVSDRSGPTSRTNDGHGMSNLRNRINSKSGMSNSSIRVNSEPVMSNSRNRVSGAPGMSNLRNRASGEPGKSPLRARPDYESNPNIDSKNRRSREVSHSKNHGDYKGYRSDKSGKFKRFSRQRPFSPGDRQEKSMRHTQLFSRVPTKFQLNKSTNMALMDYTRSGAWTDLSLSPTLIEGLSAMKLAAPNPMQLTIVPELLKEKSKVLCASETGSGKTLAYLIPLIEKLKAEELNDPGMRVAASPRAIVLVPSNELVNQVYRVAKLLSHHVKFRVERMSGAEDMEKRRRSGAGSVDMIIANPAQLLFAHQDGLLHLDRVSHISIDEGDTLLSDDFGQQIKELLALFHPELKTVAVCSATIPISLTTLLRDLFPSIVRLGSPKLHMASDRVDMRFIDVQQACEELLAKNPEKRTLIFCNTAAHASRIQRIMSENHNLVDLLNSVPSLLHGSIPERQRQSVLERFQTGDIKHLVTHVIMYDFPRNTVDFIHRAGRTGRLLGTRGTVSCLISQRDEDLARAIKQAIKSQTSLTSAKSVK</sequence>
<keyword evidence="8" id="KW-0256">Endoplasmic reticulum</keyword>
<evidence type="ECO:0000259" key="15">
    <source>
        <dbReference type="PROSITE" id="PS51192"/>
    </source>
</evidence>
<keyword evidence="12" id="KW-0472">Membrane</keyword>
<dbReference type="SUPFAM" id="SSF52540">
    <property type="entry name" value="P-loop containing nucleoside triphosphate hydrolases"/>
    <property type="match status" value="3"/>
</dbReference>
<feature type="region of interest" description="Disordered" evidence="14">
    <location>
        <begin position="218"/>
        <end position="476"/>
    </location>
</feature>
<comment type="caution">
    <text evidence="17">The sequence shown here is derived from an EMBL/GenBank/DDBJ whole genome shotgun (WGS) entry which is preliminary data.</text>
</comment>
<dbReference type="GO" id="GO:0005525">
    <property type="term" value="F:GTP binding"/>
    <property type="evidence" value="ECO:0007669"/>
    <property type="project" value="UniProtKB-KW"/>
</dbReference>
<evidence type="ECO:0000256" key="4">
    <source>
        <dbReference type="ARBA" id="ARBA00022692"/>
    </source>
</evidence>
<feature type="compositionally biased region" description="Basic and acidic residues" evidence="14">
    <location>
        <begin position="299"/>
        <end position="318"/>
    </location>
</feature>
<evidence type="ECO:0000256" key="6">
    <source>
        <dbReference type="ARBA" id="ARBA00022801"/>
    </source>
</evidence>
<dbReference type="Pfam" id="PF00270">
    <property type="entry name" value="DEAD"/>
    <property type="match status" value="1"/>
</dbReference>
<dbReference type="InterPro" id="IPR011545">
    <property type="entry name" value="DEAD/DEAH_box_helicase_dom"/>
</dbReference>